<comment type="caution">
    <text evidence="2">The sequence shown here is derived from an EMBL/GenBank/DDBJ whole genome shotgun (WGS) entry which is preliminary data.</text>
</comment>
<feature type="region of interest" description="Disordered" evidence="1">
    <location>
        <begin position="1"/>
        <end position="195"/>
    </location>
</feature>
<name>A0ABR3EK07_9AGAR</name>
<feature type="non-terminal residue" evidence="2">
    <location>
        <position position="215"/>
    </location>
</feature>
<proteinExistence type="predicted"/>
<keyword evidence="3" id="KW-1185">Reference proteome</keyword>
<gene>
    <name evidence="2" type="ORF">V5O48_018885</name>
</gene>
<sequence length="215" mass="23872">MSWPNVEQDYSSNAYAQHPQQSFSSPQGSYSSQLQGYNDNTHYPTRSPNHNNSFLPNVQQNQSGFTLGNQQQHYSPNHSPNASFTNGNSFGSSLSMPSSATTFNFQPSPTQTHGFDQTPSPNTGAYNLPPLSNFNDTHNQSAQAPQHQAYYTSPINGHSQPTNKRPRPDGHFDDVLDEASEFKGEHKDNQKGKTGACQRCKTLKVRCEFKTDTDP</sequence>
<feature type="compositionally biased region" description="Polar residues" evidence="1">
    <location>
        <begin position="38"/>
        <end position="163"/>
    </location>
</feature>
<evidence type="ECO:0000313" key="2">
    <source>
        <dbReference type="EMBL" id="KAL0563190.1"/>
    </source>
</evidence>
<dbReference type="EMBL" id="JBAHYK010003814">
    <property type="protein sequence ID" value="KAL0563190.1"/>
    <property type="molecule type" value="Genomic_DNA"/>
</dbReference>
<organism evidence="2 3">
    <name type="scientific">Marasmius crinis-equi</name>
    <dbReference type="NCBI Taxonomy" id="585013"/>
    <lineage>
        <taxon>Eukaryota</taxon>
        <taxon>Fungi</taxon>
        <taxon>Dikarya</taxon>
        <taxon>Basidiomycota</taxon>
        <taxon>Agaricomycotina</taxon>
        <taxon>Agaricomycetes</taxon>
        <taxon>Agaricomycetidae</taxon>
        <taxon>Agaricales</taxon>
        <taxon>Marasmiineae</taxon>
        <taxon>Marasmiaceae</taxon>
        <taxon>Marasmius</taxon>
    </lineage>
</organism>
<reference evidence="2 3" key="1">
    <citation type="submission" date="2024-02" db="EMBL/GenBank/DDBJ databases">
        <title>A draft genome for the cacao thread blight pathogen Marasmius crinis-equi.</title>
        <authorList>
            <person name="Cohen S.P."/>
            <person name="Baruah I.K."/>
            <person name="Amoako-Attah I."/>
            <person name="Bukari Y."/>
            <person name="Meinhardt L.W."/>
            <person name="Bailey B.A."/>
        </authorList>
    </citation>
    <scope>NUCLEOTIDE SEQUENCE [LARGE SCALE GENOMIC DNA]</scope>
    <source>
        <strain evidence="2 3">GH-76</strain>
    </source>
</reference>
<evidence type="ECO:0000313" key="3">
    <source>
        <dbReference type="Proteomes" id="UP001465976"/>
    </source>
</evidence>
<feature type="compositionally biased region" description="Low complexity" evidence="1">
    <location>
        <begin position="17"/>
        <end position="37"/>
    </location>
</feature>
<accession>A0ABR3EK07</accession>
<feature type="compositionally biased region" description="Basic and acidic residues" evidence="1">
    <location>
        <begin position="166"/>
        <end position="191"/>
    </location>
</feature>
<evidence type="ECO:0008006" key="4">
    <source>
        <dbReference type="Google" id="ProtNLM"/>
    </source>
</evidence>
<evidence type="ECO:0000256" key="1">
    <source>
        <dbReference type="SAM" id="MobiDB-lite"/>
    </source>
</evidence>
<dbReference type="Proteomes" id="UP001465976">
    <property type="component" value="Unassembled WGS sequence"/>
</dbReference>
<protein>
    <recommendedName>
        <fullName evidence="4">Zn(2)-C6 fungal-type domain-containing protein</fullName>
    </recommendedName>
</protein>